<dbReference type="InterPro" id="IPR032675">
    <property type="entry name" value="LRR_dom_sf"/>
</dbReference>
<evidence type="ECO:0000313" key="2">
    <source>
        <dbReference type="Proteomes" id="UP000823618"/>
    </source>
</evidence>
<name>A0A9D9I0Z5_9FIRM</name>
<comment type="caution">
    <text evidence="1">The sequence shown here is derived from an EMBL/GenBank/DDBJ whole genome shotgun (WGS) entry which is preliminary data.</text>
</comment>
<dbReference type="InterPro" id="IPR026906">
    <property type="entry name" value="LRR_5"/>
</dbReference>
<reference evidence="1" key="1">
    <citation type="submission" date="2020-10" db="EMBL/GenBank/DDBJ databases">
        <authorList>
            <person name="Gilroy R."/>
        </authorList>
    </citation>
    <scope>NUCLEOTIDE SEQUENCE</scope>
    <source>
        <strain evidence="1">E3-2379</strain>
    </source>
</reference>
<dbReference type="AlphaFoldDB" id="A0A9D9I0Z5"/>
<dbReference type="Pfam" id="PF13306">
    <property type="entry name" value="LRR_5"/>
    <property type="match status" value="1"/>
</dbReference>
<reference evidence="1" key="2">
    <citation type="journal article" date="2021" name="PeerJ">
        <title>Extensive microbial diversity within the chicken gut microbiome revealed by metagenomics and culture.</title>
        <authorList>
            <person name="Gilroy R."/>
            <person name="Ravi A."/>
            <person name="Getino M."/>
            <person name="Pursley I."/>
            <person name="Horton D.L."/>
            <person name="Alikhan N.F."/>
            <person name="Baker D."/>
            <person name="Gharbi K."/>
            <person name="Hall N."/>
            <person name="Watson M."/>
            <person name="Adriaenssens E.M."/>
            <person name="Foster-Nyarko E."/>
            <person name="Jarju S."/>
            <person name="Secka A."/>
            <person name="Antonio M."/>
            <person name="Oren A."/>
            <person name="Chaudhuri R.R."/>
            <person name="La Ragione R."/>
            <person name="Hildebrand F."/>
            <person name="Pallen M.J."/>
        </authorList>
    </citation>
    <scope>NUCLEOTIDE SEQUENCE</scope>
    <source>
        <strain evidence="1">E3-2379</strain>
    </source>
</reference>
<gene>
    <name evidence="1" type="ORF">IAC13_08655</name>
</gene>
<dbReference type="Gene3D" id="3.80.10.10">
    <property type="entry name" value="Ribonuclease Inhibitor"/>
    <property type="match status" value="1"/>
</dbReference>
<sequence>MIEVKQEAKLFEYTVHTKDGKEPYISITKYLVEQEEVHIPEKVQDILVKEIGRYAFRGMKIKKVQLPKTVDTIGSHAFYDCRELKEIFITDYLVEVEDGAFKNCRSLSFIDITMFQERYTCLKNLLSEMNQRMVCYVRRKSGDVKLVFPAYTHNYQENTMARMINQETYGAGAHYRETITRDGILYQEYDKHFYLASNVDEKEALYGIALSRLQYPYELREETKVKYETFIKENWIAILDWLLKTEQIEEIKWLGRYEGIGQEEMKEMLEFLQSKEEIELLSEMMGINQERFGKKKKSFTL</sequence>
<accession>A0A9D9I0Z5</accession>
<proteinExistence type="predicted"/>
<protein>
    <submittedName>
        <fullName evidence="1">Leucine-rich repeat domain-containing protein</fullName>
    </submittedName>
</protein>
<evidence type="ECO:0000313" key="1">
    <source>
        <dbReference type="EMBL" id="MBO8463986.1"/>
    </source>
</evidence>
<organism evidence="1 2">
    <name type="scientific">Candidatus Scybalomonas excrementavium</name>
    <dbReference type="NCBI Taxonomy" id="2840943"/>
    <lineage>
        <taxon>Bacteria</taxon>
        <taxon>Bacillati</taxon>
        <taxon>Bacillota</taxon>
        <taxon>Clostridia</taxon>
        <taxon>Lachnospirales</taxon>
        <taxon>Lachnospiraceae</taxon>
        <taxon>Lachnospiraceae incertae sedis</taxon>
        <taxon>Candidatus Scybalomonas</taxon>
    </lineage>
</organism>
<dbReference type="Proteomes" id="UP000823618">
    <property type="component" value="Unassembled WGS sequence"/>
</dbReference>
<dbReference type="EMBL" id="JADIML010000241">
    <property type="protein sequence ID" value="MBO8463986.1"/>
    <property type="molecule type" value="Genomic_DNA"/>
</dbReference>